<evidence type="ECO:0000313" key="2">
    <source>
        <dbReference type="Proteomes" id="UP000054715"/>
    </source>
</evidence>
<dbReference type="Proteomes" id="UP000054715">
    <property type="component" value="Unassembled WGS sequence"/>
</dbReference>
<evidence type="ECO:0000313" key="1">
    <source>
        <dbReference type="EMBL" id="KTD13094.1"/>
    </source>
</evidence>
<accession>A0A0W0UZP6</accession>
<proteinExistence type="predicted"/>
<reference evidence="1 2" key="1">
    <citation type="submission" date="2015-11" db="EMBL/GenBank/DDBJ databases">
        <title>Genomic analysis of 38 Legionella species identifies large and diverse effector repertoires.</title>
        <authorList>
            <person name="Burstein D."/>
            <person name="Amaro F."/>
            <person name="Zusman T."/>
            <person name="Lifshitz Z."/>
            <person name="Cohen O."/>
            <person name="Gilbert J.A."/>
            <person name="Pupko T."/>
            <person name="Shuman H.A."/>
            <person name="Segal G."/>
        </authorList>
    </citation>
    <scope>NUCLEOTIDE SEQUENCE [LARGE SCALE GENOMIC DNA]</scope>
    <source>
        <strain evidence="1 2">JA-26-G1-E2</strain>
    </source>
</reference>
<comment type="caution">
    <text evidence="1">The sequence shown here is derived from an EMBL/GenBank/DDBJ whole genome shotgun (WGS) entry which is preliminary data.</text>
</comment>
<feature type="non-terminal residue" evidence="1">
    <location>
        <position position="1"/>
    </location>
</feature>
<organism evidence="1 2">
    <name type="scientific">Legionella jamestowniensis</name>
    <dbReference type="NCBI Taxonomy" id="455"/>
    <lineage>
        <taxon>Bacteria</taxon>
        <taxon>Pseudomonadati</taxon>
        <taxon>Pseudomonadota</taxon>
        <taxon>Gammaproteobacteria</taxon>
        <taxon>Legionellales</taxon>
        <taxon>Legionellaceae</taxon>
        <taxon>Legionella</taxon>
    </lineage>
</organism>
<protein>
    <submittedName>
        <fullName evidence="1">Uncharacterized protein</fullName>
    </submittedName>
</protein>
<dbReference type="EMBL" id="LNYG01000002">
    <property type="protein sequence ID" value="KTD13094.1"/>
    <property type="molecule type" value="Genomic_DNA"/>
</dbReference>
<feature type="non-terminal residue" evidence="1">
    <location>
        <position position="213"/>
    </location>
</feature>
<name>A0A0W0UZP6_9GAMM</name>
<gene>
    <name evidence="1" type="ORF">Ljam_0202</name>
</gene>
<dbReference type="AlphaFoldDB" id="A0A0W0UZP6"/>
<dbReference type="RefSeq" id="WP_162262904.1">
    <property type="nucleotide sequence ID" value="NZ_LNYG01000002.1"/>
</dbReference>
<sequence>YLDAKEEQDRQLELYFHECKLTTIDRLFEQWVWSALPEEVRQIPVIEKQLHEYQDDLTNLAEEEDDENIHAEIMQLQEQLDAAKGIRDTLRLVEIKATSLIHAQVAVAIAVAEQKKWSELLNFDQEDSKHILTDEQFTALVSQAVDALTARNYARLGKDELGPLAKHLAARRELQNEKRSNAEGSLRTLATVKGETHQLSLSEVRDPLNRTLF</sequence>